<feature type="region of interest" description="Disordered" evidence="1">
    <location>
        <begin position="71"/>
        <end position="94"/>
    </location>
</feature>
<proteinExistence type="predicted"/>
<evidence type="ECO:0000256" key="2">
    <source>
        <dbReference type="SAM" id="Phobius"/>
    </source>
</evidence>
<dbReference type="EMBL" id="CZKB01000018">
    <property type="protein sequence ID" value="CUR61466.1"/>
    <property type="molecule type" value="Genomic_DNA"/>
</dbReference>
<protein>
    <submittedName>
        <fullName evidence="3">Uncharacterized protein</fullName>
    </submittedName>
</protein>
<accession>A0A2P2CHL2</accession>
<keyword evidence="2" id="KW-0812">Transmembrane</keyword>
<reference evidence="3" key="1">
    <citation type="submission" date="2015-08" db="EMBL/GenBank/DDBJ databases">
        <authorList>
            <person name="Babu N.S."/>
            <person name="Beckwith C.J."/>
            <person name="Beseler K.G."/>
            <person name="Brison A."/>
            <person name="Carone J.V."/>
            <person name="Caskin T.P."/>
            <person name="Diamond M."/>
            <person name="Durham M.E."/>
            <person name="Foxe J.M."/>
            <person name="Go M."/>
            <person name="Henderson B.A."/>
            <person name="Jones I.B."/>
            <person name="McGettigan J.A."/>
            <person name="Micheletti S.J."/>
            <person name="Nasrallah M.E."/>
            <person name="Ortiz D."/>
            <person name="Piller C.R."/>
            <person name="Privatt S.R."/>
            <person name="Schneider S.L."/>
            <person name="Sharp S."/>
            <person name="Smith T.C."/>
            <person name="Stanton J.D."/>
            <person name="Ullery H.E."/>
            <person name="Wilson R.J."/>
            <person name="Serrano M.G."/>
            <person name="Buck G."/>
            <person name="Lee V."/>
            <person name="Wang Y."/>
            <person name="Carvalho R."/>
            <person name="Voegtly L."/>
            <person name="Shi R."/>
            <person name="Duckworth R."/>
            <person name="Johnson A."/>
            <person name="Loviza R."/>
            <person name="Walstead R."/>
            <person name="Shah Z."/>
            <person name="Kiflezghi M."/>
            <person name="Wade K."/>
            <person name="Ball S.L."/>
            <person name="Bradley K.W."/>
            <person name="Asai D.J."/>
            <person name="Bowman C.A."/>
            <person name="Russell D.A."/>
            <person name="Pope W.H."/>
            <person name="Jacobs-Sera D."/>
            <person name="Hendrix R.W."/>
            <person name="Hatfull G.F."/>
        </authorList>
    </citation>
    <scope>NUCLEOTIDE SEQUENCE</scope>
</reference>
<gene>
    <name evidence="3" type="ORF">NOCA1250015</name>
</gene>
<feature type="compositionally biased region" description="Basic and acidic residues" evidence="1">
    <location>
        <begin position="72"/>
        <end position="82"/>
    </location>
</feature>
<organism evidence="3">
    <name type="scientific">metagenome</name>
    <dbReference type="NCBI Taxonomy" id="256318"/>
    <lineage>
        <taxon>unclassified sequences</taxon>
        <taxon>metagenomes</taxon>
    </lineage>
</organism>
<sequence>MTTHDTVPGMEERLRAALAARAELVRPEDLEPLTPVVELRPRWQSPWVLLATAAAVLLILGAVFQGVTGGPRSDEIAPKPDEQLQLPPDVGRDWKADDLSSPARLDLDGDDTLERVEFLAEPTDEHDGRTRVQTTLSSTGEEAFGLVELGTTIGINALDPIDADSDGDQELVLYTTDLDGGPGAPFEPVVLDLRDGLLVRAVPEDPQLLASGDVVVPGSETEYYDRVHVQWFGVDGATLVSTRSVNAFARAAGGMTMLRPETYVVDTFEWTLDDRGVLRPGEPSCRVQVPEATTPCDAASTDDLPYVTTGSTDTIGVGEQVALEDGGLGYRARIEDQGGPTLVVDGPGADGSVYALNVPEPRVHVVSPGYLVGNDGASVLVTSGSDPGAMEVVVQTADQGGLVRLRPVGEIALGSGSTADGRAYRSWLTGAGVLVSAVAGDDGSWETWQWVRVGDTEMAALPWGTICFDDIEDPASGRAC</sequence>
<feature type="transmembrane region" description="Helical" evidence="2">
    <location>
        <begin position="47"/>
        <end position="67"/>
    </location>
</feature>
<evidence type="ECO:0000313" key="3">
    <source>
        <dbReference type="EMBL" id="CUR61466.1"/>
    </source>
</evidence>
<keyword evidence="2" id="KW-0472">Membrane</keyword>
<evidence type="ECO:0000256" key="1">
    <source>
        <dbReference type="SAM" id="MobiDB-lite"/>
    </source>
</evidence>
<name>A0A2P2CHL2_9ZZZZ</name>
<dbReference type="AlphaFoldDB" id="A0A2P2CHL2"/>
<keyword evidence="2" id="KW-1133">Transmembrane helix</keyword>